<dbReference type="EMBL" id="CP113797">
    <property type="protein sequence ID" value="WAL59943.1"/>
    <property type="molecule type" value="Genomic_DNA"/>
</dbReference>
<evidence type="ECO:0000256" key="3">
    <source>
        <dbReference type="ARBA" id="ARBA00022989"/>
    </source>
</evidence>
<keyword evidence="2 5" id="KW-0812">Transmembrane</keyword>
<feature type="transmembrane region" description="Helical" evidence="5">
    <location>
        <begin position="53"/>
        <end position="77"/>
    </location>
</feature>
<dbReference type="RefSeq" id="WP_268609761.1">
    <property type="nucleotide sequence ID" value="NZ_CP113797.1"/>
</dbReference>
<feature type="transmembrane region" description="Helical" evidence="5">
    <location>
        <begin position="24"/>
        <end position="47"/>
    </location>
</feature>
<reference evidence="6" key="1">
    <citation type="submission" date="2022-12" db="EMBL/GenBank/DDBJ databases">
        <title>Polyphasic identification of a Novel Hot-Spring Cyanobacterium Ocullathermofonsia sinensis gen nov. sp. nov. and Genomic Insights on its Adaptations to the Thermal Habitat.</title>
        <authorList>
            <person name="Daroch M."/>
            <person name="Tang J."/>
            <person name="Jiang Y."/>
        </authorList>
    </citation>
    <scope>NUCLEOTIDE SEQUENCE</scope>
    <source>
        <strain evidence="6">PKUAC-SCTA174</strain>
    </source>
</reference>
<dbReference type="Pfam" id="PF01988">
    <property type="entry name" value="VIT1"/>
    <property type="match status" value="1"/>
</dbReference>
<organism evidence="6 7">
    <name type="scientific">Thermocoleostomius sinensis A174</name>
    <dbReference type="NCBI Taxonomy" id="2016057"/>
    <lineage>
        <taxon>Bacteria</taxon>
        <taxon>Bacillati</taxon>
        <taxon>Cyanobacteriota</taxon>
        <taxon>Cyanophyceae</taxon>
        <taxon>Oculatellales</taxon>
        <taxon>Oculatellaceae</taxon>
        <taxon>Thermocoleostomius</taxon>
    </lineage>
</organism>
<dbReference type="AlphaFoldDB" id="A0A9E9C848"/>
<dbReference type="KEGG" id="tsin:OXH18_22675"/>
<evidence type="ECO:0000256" key="4">
    <source>
        <dbReference type="ARBA" id="ARBA00023136"/>
    </source>
</evidence>
<comment type="subcellular location">
    <subcellularLocation>
        <location evidence="1">Endomembrane system</location>
        <topology evidence="1">Multi-pass membrane protein</topology>
    </subcellularLocation>
</comment>
<dbReference type="Proteomes" id="UP001163152">
    <property type="component" value="Chromosome"/>
</dbReference>
<proteinExistence type="predicted"/>
<dbReference type="PANTHER" id="PTHR31851">
    <property type="entry name" value="FE(2+)/MN(2+) TRANSPORTER PCL1"/>
    <property type="match status" value="1"/>
</dbReference>
<dbReference type="GO" id="GO:0030026">
    <property type="term" value="P:intracellular manganese ion homeostasis"/>
    <property type="evidence" value="ECO:0007669"/>
    <property type="project" value="InterPro"/>
</dbReference>
<keyword evidence="4 5" id="KW-0472">Membrane</keyword>
<keyword evidence="7" id="KW-1185">Reference proteome</keyword>
<sequence length="112" mass="11576">MTNSSIFHPSGTHHIDPEELGGSAWMAGLTSFFLFAAGAIIPVLPFLFLQGAIALWISLLLSGLALFLIGAGITLLTGRSVLFSGSRQVLFGLAASGITFGIGRLLGVSLST</sequence>
<accession>A0A9E9C848</accession>
<name>A0A9E9C848_9CYAN</name>
<keyword evidence="3 5" id="KW-1133">Transmembrane helix</keyword>
<dbReference type="GO" id="GO:0005384">
    <property type="term" value="F:manganese ion transmembrane transporter activity"/>
    <property type="evidence" value="ECO:0007669"/>
    <property type="project" value="InterPro"/>
</dbReference>
<evidence type="ECO:0000313" key="7">
    <source>
        <dbReference type="Proteomes" id="UP001163152"/>
    </source>
</evidence>
<feature type="transmembrane region" description="Helical" evidence="5">
    <location>
        <begin position="89"/>
        <end position="110"/>
    </location>
</feature>
<evidence type="ECO:0000256" key="1">
    <source>
        <dbReference type="ARBA" id="ARBA00004127"/>
    </source>
</evidence>
<dbReference type="InterPro" id="IPR008217">
    <property type="entry name" value="Ccc1_fam"/>
</dbReference>
<gene>
    <name evidence="6" type="ORF">OXH18_22675</name>
</gene>
<dbReference type="GO" id="GO:0012505">
    <property type="term" value="C:endomembrane system"/>
    <property type="evidence" value="ECO:0007669"/>
    <property type="project" value="UniProtKB-SubCell"/>
</dbReference>
<evidence type="ECO:0000313" key="6">
    <source>
        <dbReference type="EMBL" id="WAL59943.1"/>
    </source>
</evidence>
<evidence type="ECO:0000256" key="2">
    <source>
        <dbReference type="ARBA" id="ARBA00022692"/>
    </source>
</evidence>
<evidence type="ECO:0000256" key="5">
    <source>
        <dbReference type="SAM" id="Phobius"/>
    </source>
</evidence>
<protein>
    <submittedName>
        <fullName evidence="6">VIT1/CCC1 transporter family protein</fullName>
    </submittedName>
</protein>